<reference evidence="15" key="1">
    <citation type="submission" date="2025-08" db="UniProtKB">
        <authorList>
            <consortium name="RefSeq"/>
        </authorList>
    </citation>
    <scope>IDENTIFICATION</scope>
    <source>
        <tissue evidence="15">Gonads</tissue>
    </source>
</reference>
<keyword evidence="8" id="KW-0333">Golgi apparatus</keyword>
<evidence type="ECO:0000313" key="15">
    <source>
        <dbReference type="RefSeq" id="XP_013416091.1"/>
    </source>
</evidence>
<dbReference type="InterPro" id="IPR027422">
    <property type="entry name" value="GGA1-3"/>
</dbReference>
<accession>A0A1S3K1E4</accession>
<keyword evidence="14" id="KW-1185">Reference proteome</keyword>
<evidence type="ECO:0000256" key="4">
    <source>
        <dbReference type="ARBA" id="ARBA00022448"/>
    </source>
</evidence>
<dbReference type="InterPro" id="IPR008153">
    <property type="entry name" value="GAE_dom"/>
</dbReference>
<dbReference type="GO" id="GO:0034394">
    <property type="term" value="P:protein localization to cell surface"/>
    <property type="evidence" value="ECO:0007669"/>
    <property type="project" value="TreeGrafter"/>
</dbReference>
<dbReference type="GO" id="GO:0043130">
    <property type="term" value="F:ubiquitin binding"/>
    <property type="evidence" value="ECO:0007669"/>
    <property type="project" value="InterPro"/>
</dbReference>
<evidence type="ECO:0000256" key="10">
    <source>
        <dbReference type="SAM" id="MobiDB-lite"/>
    </source>
</evidence>
<dbReference type="AlphaFoldDB" id="A0A1S3K1E4"/>
<feature type="domain" description="VHS" evidence="11">
    <location>
        <begin position="16"/>
        <end position="146"/>
    </location>
</feature>
<comment type="similarity">
    <text evidence="3">Belongs to the GGA protein family.</text>
</comment>
<dbReference type="InterPro" id="IPR002014">
    <property type="entry name" value="VHS_dom"/>
</dbReference>
<sequence length="689" mass="74672">MAEAEEEALEILLNKATSPLNREVEVDFMNGFCDQVNQELDGPMTAVRLLAHKIQSPQEREALYALTVLEACVKNCGKRFHQEIGKFRFLNELIKVVSPKYLGTKTTDKVKTKCIELIYSWTVGLRHEAKISEAYEMLKRQGIVKEDPVYIDKEDIPVPPPRPHNSIFDDEEKSKLLSRLLSSKHPEDLQAANRLIKNMVKQDAEKTEKKARRHTELETVNNNVKLLGDMLSHYKPGEGTASDIEIMKQLYETLDKHRPNLFRLASDADEKDDEGISAILKANDEVGRVMGQYRRLVDGTTQENGVAAAGDKGNSSDLLDLNFDTPMLGDTSSSALPASAPASGASTLDEDLASLGISASSNSATQASGAGSQDLGISSSGDLNQFGDFFKPSLVTGSTTAFSTNPSSAFANFNQQPQMIPPPRMQQQGNASSGFMQGSIPSANMNRPYPIQTAGAPIMASSVAPTAHTENAAPQLSQQKAMADLDELGKTVLQKHKADTNVKTFIPPPSQPVKVPLNQMQKSGAGAPLVSPSSPGGQASPAKRTDTSVQPLTDVFVPLESIQPGSTSPLNAYDKNGLKIIIHFGKDRPRADVMVMVVSVMSTNTSAVKALSFQAAVPKTMKVKLQPPSATDLPAFNPILPPSAITQVMLLANPHKEKIRVKFKLTFTMNDTPVTDVGEISNFPEESLL</sequence>
<evidence type="ECO:0000256" key="5">
    <source>
        <dbReference type="ARBA" id="ARBA00022753"/>
    </source>
</evidence>
<dbReference type="Pfam" id="PF02883">
    <property type="entry name" value="Alpha_adaptinC2"/>
    <property type="match status" value="1"/>
</dbReference>
<dbReference type="InterPro" id="IPR008942">
    <property type="entry name" value="ENTH_VHS"/>
</dbReference>
<keyword evidence="5" id="KW-0967">Endosome</keyword>
<dbReference type="GO" id="GO:0005802">
    <property type="term" value="C:trans-Golgi network"/>
    <property type="evidence" value="ECO:0007669"/>
    <property type="project" value="InterPro"/>
</dbReference>
<dbReference type="InterPro" id="IPR041198">
    <property type="entry name" value="GGA_N-GAT"/>
</dbReference>
<dbReference type="CDD" id="cd14234">
    <property type="entry name" value="GAT_GGA_meta"/>
    <property type="match status" value="1"/>
</dbReference>
<dbReference type="CDD" id="cd03567">
    <property type="entry name" value="VHS_GGA_metazoan"/>
    <property type="match status" value="1"/>
</dbReference>
<protein>
    <submittedName>
        <fullName evidence="15">ADP-ribosylation factor-binding protein GGA1</fullName>
    </submittedName>
</protein>
<dbReference type="GO" id="GO:0035091">
    <property type="term" value="F:phosphatidylinositol binding"/>
    <property type="evidence" value="ECO:0007669"/>
    <property type="project" value="InterPro"/>
</dbReference>
<dbReference type="Pfam" id="PF00790">
    <property type="entry name" value="VHS"/>
    <property type="match status" value="1"/>
</dbReference>
<dbReference type="InterPro" id="IPR038425">
    <property type="entry name" value="GAT_sf"/>
</dbReference>
<dbReference type="KEGG" id="lak:106177762"/>
<dbReference type="FunFam" id="1.20.5.170:FF:000023">
    <property type="entry name" value="ADP-ribosylation factor-binding protein GGA3 isoform X1"/>
    <property type="match status" value="1"/>
</dbReference>
<dbReference type="RefSeq" id="XP_013416091.1">
    <property type="nucleotide sequence ID" value="XM_013560637.2"/>
</dbReference>
<dbReference type="PROSITE" id="PS50180">
    <property type="entry name" value="GAE"/>
    <property type="match status" value="1"/>
</dbReference>
<dbReference type="GO" id="GO:0006886">
    <property type="term" value="P:intracellular protein transport"/>
    <property type="evidence" value="ECO:0007669"/>
    <property type="project" value="InterPro"/>
</dbReference>
<feature type="region of interest" description="Disordered" evidence="10">
    <location>
        <begin position="303"/>
        <end position="324"/>
    </location>
</feature>
<dbReference type="InterPro" id="IPR013041">
    <property type="entry name" value="Clathrin_app_Ig-like_sf"/>
</dbReference>
<dbReference type="PANTHER" id="PTHR45905:SF1">
    <property type="entry name" value="GOLGI-LOCALIZED, GAMMA-ADAPTIN EAR CONTAINING, ARF BINDING PROTEIN"/>
    <property type="match status" value="1"/>
</dbReference>
<keyword evidence="9" id="KW-0472">Membrane</keyword>
<evidence type="ECO:0000256" key="1">
    <source>
        <dbReference type="ARBA" id="ARBA00004150"/>
    </source>
</evidence>
<evidence type="ECO:0000259" key="11">
    <source>
        <dbReference type="PROSITE" id="PS50179"/>
    </source>
</evidence>
<gene>
    <name evidence="15" type="primary">LOC106177762</name>
</gene>
<evidence type="ECO:0000259" key="12">
    <source>
        <dbReference type="PROSITE" id="PS50180"/>
    </source>
</evidence>
<dbReference type="Gene3D" id="1.25.40.90">
    <property type="match status" value="1"/>
</dbReference>
<dbReference type="STRING" id="7574.A0A1S3K1E4"/>
<dbReference type="GO" id="GO:0031267">
    <property type="term" value="F:small GTPase binding"/>
    <property type="evidence" value="ECO:0007669"/>
    <property type="project" value="InterPro"/>
</dbReference>
<evidence type="ECO:0000256" key="6">
    <source>
        <dbReference type="ARBA" id="ARBA00022843"/>
    </source>
</evidence>
<dbReference type="PANTHER" id="PTHR45905">
    <property type="entry name" value="GOLGI-LOCALIZED, GAMMA-ADAPTIN EAR CONTAINING, ARF BINDING PROTEIN"/>
    <property type="match status" value="1"/>
</dbReference>
<dbReference type="Gene3D" id="2.60.40.1230">
    <property type="match status" value="1"/>
</dbReference>
<dbReference type="Proteomes" id="UP000085678">
    <property type="component" value="Unplaced"/>
</dbReference>
<dbReference type="SMART" id="SM00809">
    <property type="entry name" value="Alpha_adaptinC2"/>
    <property type="match status" value="1"/>
</dbReference>
<evidence type="ECO:0000256" key="9">
    <source>
        <dbReference type="ARBA" id="ARBA00023136"/>
    </source>
</evidence>
<dbReference type="Pfam" id="PF03127">
    <property type="entry name" value="GAT"/>
    <property type="match status" value="1"/>
</dbReference>
<dbReference type="Pfam" id="PF18308">
    <property type="entry name" value="GGA_N-GAT"/>
    <property type="match status" value="1"/>
</dbReference>
<dbReference type="InParanoid" id="A0A1S3K1E4"/>
<dbReference type="GeneID" id="106177762"/>
<dbReference type="SUPFAM" id="SSF89009">
    <property type="entry name" value="GAT-like domain"/>
    <property type="match status" value="1"/>
</dbReference>
<evidence type="ECO:0000256" key="7">
    <source>
        <dbReference type="ARBA" id="ARBA00022927"/>
    </source>
</evidence>
<feature type="region of interest" description="Disordered" evidence="10">
    <location>
        <begin position="521"/>
        <end position="547"/>
    </location>
</feature>
<name>A0A1S3K1E4_LINAN</name>
<organism evidence="14 15">
    <name type="scientific">Lingula anatina</name>
    <name type="common">Brachiopod</name>
    <name type="synonym">Lingula unguis</name>
    <dbReference type="NCBI Taxonomy" id="7574"/>
    <lineage>
        <taxon>Eukaryota</taxon>
        <taxon>Metazoa</taxon>
        <taxon>Spiralia</taxon>
        <taxon>Lophotrochozoa</taxon>
        <taxon>Brachiopoda</taxon>
        <taxon>Linguliformea</taxon>
        <taxon>Lingulata</taxon>
        <taxon>Lingulida</taxon>
        <taxon>Linguloidea</taxon>
        <taxon>Lingulidae</taxon>
        <taxon>Lingula</taxon>
    </lineage>
</organism>
<dbReference type="OrthoDB" id="447025at2759"/>
<evidence type="ECO:0000256" key="8">
    <source>
        <dbReference type="ARBA" id="ARBA00023034"/>
    </source>
</evidence>
<dbReference type="GO" id="GO:0006893">
    <property type="term" value="P:Golgi to plasma membrane transport"/>
    <property type="evidence" value="ECO:0007669"/>
    <property type="project" value="TreeGrafter"/>
</dbReference>
<keyword evidence="6" id="KW-0832">Ubl conjugation</keyword>
<feature type="compositionally biased region" description="Low complexity" evidence="10">
    <location>
        <begin position="531"/>
        <end position="542"/>
    </location>
</feature>
<evidence type="ECO:0000313" key="14">
    <source>
        <dbReference type="Proteomes" id="UP000085678"/>
    </source>
</evidence>
<evidence type="ECO:0000256" key="3">
    <source>
        <dbReference type="ARBA" id="ARBA00008099"/>
    </source>
</evidence>
<dbReference type="SUPFAM" id="SSF49348">
    <property type="entry name" value="Clathrin adaptor appendage domain"/>
    <property type="match status" value="1"/>
</dbReference>
<dbReference type="Gene3D" id="1.20.5.170">
    <property type="match status" value="1"/>
</dbReference>
<dbReference type="PROSITE" id="PS50909">
    <property type="entry name" value="GAT"/>
    <property type="match status" value="1"/>
</dbReference>
<comment type="subcellular location">
    <subcellularLocation>
        <location evidence="2">Early endosome membrane</location>
        <topology evidence="2">Peripheral membrane protein</topology>
    </subcellularLocation>
    <subcellularLocation>
        <location evidence="1">Golgi apparatus</location>
        <location evidence="1">trans-Golgi network membrane</location>
        <topology evidence="1">Peripheral membrane protein</topology>
    </subcellularLocation>
</comment>
<dbReference type="SUPFAM" id="SSF48464">
    <property type="entry name" value="ENTH/VHS domain"/>
    <property type="match status" value="1"/>
</dbReference>
<dbReference type="FunCoup" id="A0A1S3K1E4">
    <property type="interactions" value="1980"/>
</dbReference>
<evidence type="ECO:0000259" key="13">
    <source>
        <dbReference type="PROSITE" id="PS50909"/>
    </source>
</evidence>
<dbReference type="Gene3D" id="1.20.58.160">
    <property type="match status" value="1"/>
</dbReference>
<keyword evidence="7" id="KW-0653">Protein transport</keyword>
<dbReference type="PROSITE" id="PS50179">
    <property type="entry name" value="VHS"/>
    <property type="match status" value="1"/>
</dbReference>
<evidence type="ECO:0000256" key="2">
    <source>
        <dbReference type="ARBA" id="ARBA00004220"/>
    </source>
</evidence>
<keyword evidence="4" id="KW-0813">Transport</keyword>
<dbReference type="SMART" id="SM00288">
    <property type="entry name" value="VHS"/>
    <property type="match status" value="1"/>
</dbReference>
<proteinExistence type="inferred from homology"/>
<dbReference type="InterPro" id="IPR004152">
    <property type="entry name" value="GAT_dom"/>
</dbReference>
<feature type="domain" description="GAE" evidence="12">
    <location>
        <begin position="565"/>
        <end position="684"/>
    </location>
</feature>
<feature type="domain" description="GAT" evidence="13">
    <location>
        <begin position="170"/>
        <end position="298"/>
    </location>
</feature>
<dbReference type="GO" id="GO:0031901">
    <property type="term" value="C:early endosome membrane"/>
    <property type="evidence" value="ECO:0007669"/>
    <property type="project" value="UniProtKB-SubCell"/>
</dbReference>
<dbReference type="InterPro" id="IPR008152">
    <property type="entry name" value="Clathrin_a/b/g-adaptin_app_Ig"/>
</dbReference>